<reference evidence="1 2" key="1">
    <citation type="journal article" date="2018" name="Front. Plant Sci.">
        <title>Red Clover (Trifolium pratense) and Zigzag Clover (T. medium) - A Picture of Genomic Similarities and Differences.</title>
        <authorList>
            <person name="Dluhosova J."/>
            <person name="Istvanek J."/>
            <person name="Nedelnik J."/>
            <person name="Repkova J."/>
        </authorList>
    </citation>
    <scope>NUCLEOTIDE SEQUENCE [LARGE SCALE GENOMIC DNA]</scope>
    <source>
        <strain evidence="2">cv. 10/8</strain>
        <tissue evidence="1">Leaf</tissue>
    </source>
</reference>
<accession>A0A392W2N0</accession>
<proteinExistence type="predicted"/>
<dbReference type="AlphaFoldDB" id="A0A392W2N0"/>
<organism evidence="1 2">
    <name type="scientific">Trifolium medium</name>
    <dbReference type="NCBI Taxonomy" id="97028"/>
    <lineage>
        <taxon>Eukaryota</taxon>
        <taxon>Viridiplantae</taxon>
        <taxon>Streptophyta</taxon>
        <taxon>Embryophyta</taxon>
        <taxon>Tracheophyta</taxon>
        <taxon>Spermatophyta</taxon>
        <taxon>Magnoliopsida</taxon>
        <taxon>eudicotyledons</taxon>
        <taxon>Gunneridae</taxon>
        <taxon>Pentapetalae</taxon>
        <taxon>rosids</taxon>
        <taxon>fabids</taxon>
        <taxon>Fabales</taxon>
        <taxon>Fabaceae</taxon>
        <taxon>Papilionoideae</taxon>
        <taxon>50 kb inversion clade</taxon>
        <taxon>NPAAA clade</taxon>
        <taxon>Hologalegina</taxon>
        <taxon>IRL clade</taxon>
        <taxon>Trifolieae</taxon>
        <taxon>Trifolium</taxon>
    </lineage>
</organism>
<feature type="non-terminal residue" evidence="1">
    <location>
        <position position="40"/>
    </location>
</feature>
<keyword evidence="2" id="KW-1185">Reference proteome</keyword>
<dbReference type="EMBL" id="LXQA011359387">
    <property type="protein sequence ID" value="MCI94547.1"/>
    <property type="molecule type" value="Genomic_DNA"/>
</dbReference>
<dbReference type="Proteomes" id="UP000265520">
    <property type="component" value="Unassembled WGS sequence"/>
</dbReference>
<evidence type="ECO:0000313" key="1">
    <source>
        <dbReference type="EMBL" id="MCI94547.1"/>
    </source>
</evidence>
<evidence type="ECO:0000313" key="2">
    <source>
        <dbReference type="Proteomes" id="UP000265520"/>
    </source>
</evidence>
<sequence length="40" mass="4237">MAGDHANHDNTGFGAATLLAAVTEIRRLQAQMAAIERDKA</sequence>
<comment type="caution">
    <text evidence="1">The sequence shown here is derived from an EMBL/GenBank/DDBJ whole genome shotgun (WGS) entry which is preliminary data.</text>
</comment>
<protein>
    <submittedName>
        <fullName evidence="1">Uncharacterized protein</fullName>
    </submittedName>
</protein>
<name>A0A392W2N0_9FABA</name>